<dbReference type="PANTHER" id="PTHR45632:SF3">
    <property type="entry name" value="KELCH-LIKE PROTEIN 32"/>
    <property type="match status" value="1"/>
</dbReference>
<dbReference type="InterPro" id="IPR006652">
    <property type="entry name" value="Kelch_1"/>
</dbReference>
<evidence type="ECO:0000313" key="4">
    <source>
        <dbReference type="EMBL" id="KAK2181904.1"/>
    </source>
</evidence>
<dbReference type="InterPro" id="IPR011333">
    <property type="entry name" value="SKP1/BTB/POZ_sf"/>
</dbReference>
<dbReference type="Gene3D" id="3.30.710.10">
    <property type="entry name" value="Potassium Channel Kv1.1, Chain A"/>
    <property type="match status" value="1"/>
</dbReference>
<gene>
    <name evidence="4" type="ORF">NP493_370g06016</name>
</gene>
<dbReference type="SMART" id="SM00612">
    <property type="entry name" value="Kelch"/>
    <property type="match status" value="5"/>
</dbReference>
<evidence type="ECO:0000256" key="1">
    <source>
        <dbReference type="ARBA" id="ARBA00022441"/>
    </source>
</evidence>
<evidence type="ECO:0000313" key="5">
    <source>
        <dbReference type="Proteomes" id="UP001209878"/>
    </source>
</evidence>
<dbReference type="Pfam" id="PF07707">
    <property type="entry name" value="BACK"/>
    <property type="match status" value="1"/>
</dbReference>
<dbReference type="InterPro" id="IPR011705">
    <property type="entry name" value="BACK"/>
</dbReference>
<dbReference type="SMART" id="SM00875">
    <property type="entry name" value="BACK"/>
    <property type="match status" value="1"/>
</dbReference>
<dbReference type="Gene3D" id="1.25.40.420">
    <property type="match status" value="1"/>
</dbReference>
<dbReference type="Proteomes" id="UP001209878">
    <property type="component" value="Unassembled WGS sequence"/>
</dbReference>
<organism evidence="4 5">
    <name type="scientific">Ridgeia piscesae</name>
    <name type="common">Tubeworm</name>
    <dbReference type="NCBI Taxonomy" id="27915"/>
    <lineage>
        <taxon>Eukaryota</taxon>
        <taxon>Metazoa</taxon>
        <taxon>Spiralia</taxon>
        <taxon>Lophotrochozoa</taxon>
        <taxon>Annelida</taxon>
        <taxon>Polychaeta</taxon>
        <taxon>Sedentaria</taxon>
        <taxon>Canalipalpata</taxon>
        <taxon>Sabellida</taxon>
        <taxon>Siboglinidae</taxon>
        <taxon>Ridgeia</taxon>
    </lineage>
</organism>
<dbReference type="Pfam" id="PF24681">
    <property type="entry name" value="Kelch_KLHDC2_KLHL20_DRC7"/>
    <property type="match status" value="1"/>
</dbReference>
<dbReference type="SUPFAM" id="SSF117281">
    <property type="entry name" value="Kelch motif"/>
    <property type="match status" value="1"/>
</dbReference>
<dbReference type="PROSITE" id="PS50097">
    <property type="entry name" value="BTB"/>
    <property type="match status" value="1"/>
</dbReference>
<dbReference type="Pfam" id="PF00651">
    <property type="entry name" value="BTB"/>
    <property type="match status" value="1"/>
</dbReference>
<sequence length="576" mass="65897">MMAETLQCDSYCERLLTSLRILQQDSTLCDLTLIADDEPIRVHRCVMAGSSDYFHAMLTLDMQERNKNEVALTGVPLQGLQQVVRFAYSGQLCCTVQNIYDILLAATHLQMTEAVDLCCRYLMKLTTVSNSIDMYNIAEQFNLPMVKQKSLDLILGHFNEIIQQNEFVRFTGHFLDEILADSRLNMFTELQLFQMALRWLEYDRKGRSEHAYSLMTRIRFPLIAPNDLVDTVMTNDLMKSDPQCLELMLEANRYHMLPSKQPIMQNARTAVRSDTASIVLLDTEEDCLRVYDLADDSWNSLGASYTETFHMQVCSLDNYMYVCGGIELYSSDNPVSVKCYRYDPRFNTWSEIAPMQEPRHHFTQVSDGRSIFAIGGYCSGTFKNTVEQYLVDQDKWIVKTPLDVRLSASAATVHDGKVFLSGGQTDQEISRCLWCYNITSDTWHSRACMMMARMDHAMCCHDNRLYVLGGYDKNIIKAFDVNTVEAYDTETDQWSVVHENSPKISGVHCSMVAALVYLVGGFTYDENKKRDDVFCYNIETNKWKVVTKMTTPAMSVASCTLYIPRHVLSDYVPALL</sequence>
<feature type="domain" description="BTB" evidence="3">
    <location>
        <begin position="29"/>
        <end position="92"/>
    </location>
</feature>
<evidence type="ECO:0000259" key="3">
    <source>
        <dbReference type="PROSITE" id="PS50097"/>
    </source>
</evidence>
<dbReference type="InterPro" id="IPR015915">
    <property type="entry name" value="Kelch-typ_b-propeller"/>
</dbReference>
<dbReference type="PIRSF" id="PIRSF037037">
    <property type="entry name" value="Kelch-like_protein_gigaxonin"/>
    <property type="match status" value="1"/>
</dbReference>
<dbReference type="Pfam" id="PF01344">
    <property type="entry name" value="Kelch_1"/>
    <property type="match status" value="1"/>
</dbReference>
<dbReference type="AlphaFoldDB" id="A0AAD9L2L2"/>
<keyword evidence="1" id="KW-0880">Kelch repeat</keyword>
<evidence type="ECO:0000256" key="2">
    <source>
        <dbReference type="ARBA" id="ARBA00022737"/>
    </source>
</evidence>
<dbReference type="PANTHER" id="PTHR45632">
    <property type="entry name" value="LD33804P"/>
    <property type="match status" value="1"/>
</dbReference>
<keyword evidence="5" id="KW-1185">Reference proteome</keyword>
<protein>
    <recommendedName>
        <fullName evidence="3">BTB domain-containing protein</fullName>
    </recommendedName>
</protein>
<accession>A0AAD9L2L2</accession>
<comment type="caution">
    <text evidence="4">The sequence shown here is derived from an EMBL/GenBank/DDBJ whole genome shotgun (WGS) entry which is preliminary data.</text>
</comment>
<keyword evidence="2" id="KW-0677">Repeat</keyword>
<reference evidence="4" key="1">
    <citation type="journal article" date="2023" name="Mol. Biol. Evol.">
        <title>Third-Generation Sequencing Reveals the Adaptive Role of the Epigenome in Three Deep-Sea Polychaetes.</title>
        <authorList>
            <person name="Perez M."/>
            <person name="Aroh O."/>
            <person name="Sun Y."/>
            <person name="Lan Y."/>
            <person name="Juniper S.K."/>
            <person name="Young C.R."/>
            <person name="Angers B."/>
            <person name="Qian P.Y."/>
        </authorList>
    </citation>
    <scope>NUCLEOTIDE SEQUENCE</scope>
    <source>
        <strain evidence="4">R07B-5</strain>
    </source>
</reference>
<dbReference type="Gene3D" id="2.120.10.80">
    <property type="entry name" value="Kelch-type beta propeller"/>
    <property type="match status" value="1"/>
</dbReference>
<proteinExistence type="predicted"/>
<name>A0AAD9L2L2_RIDPI</name>
<dbReference type="InterPro" id="IPR000210">
    <property type="entry name" value="BTB/POZ_dom"/>
</dbReference>
<dbReference type="InterPro" id="IPR017096">
    <property type="entry name" value="BTB-kelch_protein"/>
</dbReference>
<dbReference type="SUPFAM" id="SSF54695">
    <property type="entry name" value="POZ domain"/>
    <property type="match status" value="1"/>
</dbReference>
<dbReference type="EMBL" id="JAODUO010000375">
    <property type="protein sequence ID" value="KAK2181904.1"/>
    <property type="molecule type" value="Genomic_DNA"/>
</dbReference>
<dbReference type="SMART" id="SM00225">
    <property type="entry name" value="BTB"/>
    <property type="match status" value="1"/>
</dbReference>